<evidence type="ECO:0000256" key="3">
    <source>
        <dbReference type="ARBA" id="ARBA00022729"/>
    </source>
</evidence>
<gene>
    <name evidence="14" type="ORF">MGAL_10B048957</name>
</gene>
<feature type="compositionally biased region" description="Low complexity" evidence="10">
    <location>
        <begin position="696"/>
        <end position="714"/>
    </location>
</feature>
<dbReference type="SUPFAM" id="SSF56487">
    <property type="entry name" value="SRCR-like"/>
    <property type="match status" value="6"/>
</dbReference>
<dbReference type="EMBL" id="UYJE01007733">
    <property type="protein sequence ID" value="VDI57499.1"/>
    <property type="molecule type" value="Genomic_DNA"/>
</dbReference>
<name>A0A8B6G1W5_MYTGA</name>
<organism evidence="14 15">
    <name type="scientific">Mytilus galloprovincialis</name>
    <name type="common">Mediterranean mussel</name>
    <dbReference type="NCBI Taxonomy" id="29158"/>
    <lineage>
        <taxon>Eukaryota</taxon>
        <taxon>Metazoa</taxon>
        <taxon>Spiralia</taxon>
        <taxon>Lophotrochozoa</taxon>
        <taxon>Mollusca</taxon>
        <taxon>Bivalvia</taxon>
        <taxon>Autobranchia</taxon>
        <taxon>Pteriomorphia</taxon>
        <taxon>Mytilida</taxon>
        <taxon>Mytiloidea</taxon>
        <taxon>Mytilidae</taxon>
        <taxon>Mytilinae</taxon>
        <taxon>Mytilus</taxon>
    </lineage>
</organism>
<evidence type="ECO:0000256" key="9">
    <source>
        <dbReference type="PROSITE-ProRule" id="PRU00196"/>
    </source>
</evidence>
<feature type="region of interest" description="Disordered" evidence="10">
    <location>
        <begin position="822"/>
        <end position="843"/>
    </location>
</feature>
<feature type="disulfide bond" evidence="9">
    <location>
        <begin position="293"/>
        <end position="303"/>
    </location>
</feature>
<feature type="transmembrane region" description="Helical" evidence="11">
    <location>
        <begin position="945"/>
        <end position="965"/>
    </location>
</feature>
<dbReference type="Proteomes" id="UP000596742">
    <property type="component" value="Unassembled WGS sequence"/>
</dbReference>
<feature type="compositionally biased region" description="Polar residues" evidence="10">
    <location>
        <begin position="832"/>
        <end position="843"/>
    </location>
</feature>
<evidence type="ECO:0000256" key="7">
    <source>
        <dbReference type="ARBA" id="ARBA00023157"/>
    </source>
</evidence>
<evidence type="ECO:0000256" key="11">
    <source>
        <dbReference type="SAM" id="Phobius"/>
    </source>
</evidence>
<feature type="signal peptide" evidence="12">
    <location>
        <begin position="1"/>
        <end position="20"/>
    </location>
</feature>
<evidence type="ECO:0000313" key="14">
    <source>
        <dbReference type="EMBL" id="VDI57499.1"/>
    </source>
</evidence>
<dbReference type="PRINTS" id="PR00258">
    <property type="entry name" value="SPERACTRCPTR"/>
</dbReference>
<feature type="domain" description="SRCR" evidence="13">
    <location>
        <begin position="227"/>
        <end position="328"/>
    </location>
</feature>
<evidence type="ECO:0000256" key="8">
    <source>
        <dbReference type="ARBA" id="ARBA00023180"/>
    </source>
</evidence>
<evidence type="ECO:0000256" key="4">
    <source>
        <dbReference type="ARBA" id="ARBA00022737"/>
    </source>
</evidence>
<evidence type="ECO:0000256" key="6">
    <source>
        <dbReference type="ARBA" id="ARBA00023136"/>
    </source>
</evidence>
<feature type="region of interest" description="Disordered" evidence="10">
    <location>
        <begin position="1276"/>
        <end position="1298"/>
    </location>
</feature>
<feature type="domain" description="SRCR" evidence="13">
    <location>
        <begin position="438"/>
        <end position="537"/>
    </location>
</feature>
<evidence type="ECO:0000256" key="5">
    <source>
        <dbReference type="ARBA" id="ARBA00022989"/>
    </source>
</evidence>
<feature type="disulfide bond" evidence="9">
    <location>
        <begin position="192"/>
        <end position="202"/>
    </location>
</feature>
<dbReference type="InterPro" id="IPR036772">
    <property type="entry name" value="SRCR-like_dom_sf"/>
</dbReference>
<comment type="caution">
    <text evidence="14">The sequence shown here is derived from an EMBL/GenBank/DDBJ whole genome shotgun (WGS) entry which is preliminary data.</text>
</comment>
<dbReference type="FunFam" id="3.10.250.10:FF:000001">
    <property type="entry name" value="Lysyl oxidase 4 isoform X1"/>
    <property type="match status" value="1"/>
</dbReference>
<reference evidence="14" key="1">
    <citation type="submission" date="2018-11" db="EMBL/GenBank/DDBJ databases">
        <authorList>
            <person name="Alioto T."/>
            <person name="Alioto T."/>
        </authorList>
    </citation>
    <scope>NUCLEOTIDE SEQUENCE</scope>
</reference>
<keyword evidence="7 9" id="KW-1015">Disulfide bond</keyword>
<dbReference type="InterPro" id="IPR001190">
    <property type="entry name" value="SRCR"/>
</dbReference>
<dbReference type="SMART" id="SM00202">
    <property type="entry name" value="SR"/>
    <property type="match status" value="6"/>
</dbReference>
<dbReference type="PROSITE" id="PS00420">
    <property type="entry name" value="SRCR_1"/>
    <property type="match status" value="1"/>
</dbReference>
<evidence type="ECO:0000256" key="10">
    <source>
        <dbReference type="SAM" id="MobiDB-lite"/>
    </source>
</evidence>
<evidence type="ECO:0000256" key="1">
    <source>
        <dbReference type="ARBA" id="ARBA00004167"/>
    </source>
</evidence>
<evidence type="ECO:0000259" key="13">
    <source>
        <dbReference type="PROSITE" id="PS50287"/>
    </source>
</evidence>
<comment type="subcellular location">
    <subcellularLocation>
        <location evidence="1">Membrane</location>
        <topology evidence="1">Single-pass membrane protein</topology>
    </subcellularLocation>
</comment>
<keyword evidence="5 11" id="KW-1133">Transmembrane helix</keyword>
<keyword evidence="2 11" id="KW-0812">Transmembrane</keyword>
<protein>
    <submittedName>
        <fullName evidence="14">Deleted in malignant brain tumors 1 protein</fullName>
    </submittedName>
</protein>
<feature type="chain" id="PRO_5032913501" evidence="12">
    <location>
        <begin position="21"/>
        <end position="1316"/>
    </location>
</feature>
<keyword evidence="3 12" id="KW-0732">Signal</keyword>
<dbReference type="GO" id="GO:0016020">
    <property type="term" value="C:membrane"/>
    <property type="evidence" value="ECO:0007669"/>
    <property type="project" value="UniProtKB-SubCell"/>
</dbReference>
<keyword evidence="4" id="KW-0677">Repeat</keyword>
<feature type="disulfide bond" evidence="9">
    <location>
        <begin position="505"/>
        <end position="515"/>
    </location>
</feature>
<keyword evidence="8" id="KW-0325">Glycoprotein</keyword>
<dbReference type="Pfam" id="PF00530">
    <property type="entry name" value="SRCR"/>
    <property type="match status" value="5"/>
</dbReference>
<dbReference type="OrthoDB" id="6110944at2759"/>
<feature type="domain" description="SRCR" evidence="13">
    <location>
        <begin position="331"/>
        <end position="430"/>
    </location>
</feature>
<feature type="domain" description="SRCR" evidence="13">
    <location>
        <begin position="118"/>
        <end position="220"/>
    </location>
</feature>
<feature type="region of interest" description="Disordered" evidence="10">
    <location>
        <begin position="690"/>
        <end position="714"/>
    </location>
</feature>
<dbReference type="FunFam" id="3.10.250.10:FF:000016">
    <property type="entry name" value="Scavenger receptor cysteine-rich protein type 12"/>
    <property type="match status" value="3"/>
</dbReference>
<evidence type="ECO:0000256" key="2">
    <source>
        <dbReference type="ARBA" id="ARBA00022692"/>
    </source>
</evidence>
<dbReference type="PANTHER" id="PTHR48071">
    <property type="entry name" value="SRCR DOMAIN-CONTAINING PROTEIN"/>
    <property type="match status" value="1"/>
</dbReference>
<sequence>MSSLIDVWIIFIVLVKSTRCSEIVRLIQANNIGVVQLNHNRSWVILCQGQSENKESKVICQELGHGDGLVLPVGYYGEVGGDYFNGYIKCDQGEDINNCSLIEIDSCKGGYLAVSCYDSVVNGTILSLNNSLSYGQLNWFEDKYQATGQICASSWDKEEAEVACHQLGYRGGLSTIYPKSNVLPFLVNSINCTGQEQNLEDCIRTEDLCESEYSAGVICFNMSGFSVNISDGGVDFGRVNIEVDGKIGTICNKEWSTRDAEVICRYIGFVAGRKWSGPVPPGNGTVYMSDLQCTGKETLITDCPSSGWRNVVDEDCLDHSHDAGVLCYGSVRLSGGETNDNVKMGRVEVYQGRQWTNLCTSKFEQEDATVVCRQLGYARARVLSSGIFGRSPYSGFTTDISCQGNENDILDCPHTIGKCKYSEYASVVCIKHNVTDDFQIYIDDVNSGEVRVSQYGIRGTVCQDGWDDNDAKVICHQNGYLNGQTFGTLKLLSQIDPIWLSNVECLGDEASIYDCSFSMNLTTQCSSNVQPAGVICYNGTGMDIRLVGGNLPSQGRVEVARDGVWGTICDNKWSQYDANVVCQQLGFGKGSIHISSYHGRGTGSVLMDSLQCDGTESDIFDCPNLGWEVSDSACKDHSKDAGVSCLPWYTRNKSLDNIEDNSGQANGSSVMIVIKDFFIPEPETISSTLTPEQEDLSTTTDISSSTLTTEPESLSSTIAISTESSTLTTELEILSSTIAISTESSTFTPEPESLNSTTDISTISSTIAISTESSTLTTEPEILSSTIAISTESSTFTPEPESLSSTTDISTISSTIAISTESSTLTTEPKGLSSTVDISTEKSTLTTEPEDLSSTIAISTESSTLTTEPENLSSTIAISTISLTTDISTVSSTLTPGPEGLSSTQVSTESSTTELKSLYSSTDISTGSSTVIIGILSKENKNITWLWIVVTVLCLAVVILIIVLIKCRQGYTKRKWQRNSFSQHSFSNANIIRQLSDGSVHAENPLSLHVLEIQGPSQENQDLRANVISDPRYFSIKDNVNPVRHDIDSDGYMVPVSQENRNQPESSHANDKNKIKKNEIHGNAIQNCERCNTAGRHYYSTVAFEGSDRKNMGQVPGTVMDKKHVCPGCIINGDTSFNDSIRTYVSLVDSQIQRRNKDVDQSRKIESAAMNGVCPGSFINGDASFNDSIRTYVSLVDSQTQRKNIDVDQSRDNESPVIDGAVKVDIHQQHGQTKENSEYLTVVPDYSAIGTVSNDFIQSPNNFETKTRDIEDSIVKSSDFQPGSNKKRKNLRDSVKSTLSYQEEIDIEMPEMTTEL</sequence>
<proteinExistence type="predicted"/>
<dbReference type="Gene3D" id="3.10.250.10">
    <property type="entry name" value="SRCR-like domain"/>
    <property type="match status" value="6"/>
</dbReference>
<feature type="disulfide bond" evidence="9">
    <location>
        <begin position="402"/>
        <end position="412"/>
    </location>
</feature>
<feature type="domain" description="SRCR" evidence="13">
    <location>
        <begin position="24"/>
        <end position="117"/>
    </location>
</feature>
<accession>A0A8B6G1W5</accession>
<evidence type="ECO:0000256" key="12">
    <source>
        <dbReference type="SAM" id="SignalP"/>
    </source>
</evidence>
<dbReference type="PANTHER" id="PTHR48071:SF18">
    <property type="entry name" value="DELETED IN MALIGNANT BRAIN TUMORS 1 PROTEIN-RELATED"/>
    <property type="match status" value="1"/>
</dbReference>
<feature type="disulfide bond" evidence="9">
    <location>
        <begin position="475"/>
        <end position="536"/>
    </location>
</feature>
<keyword evidence="15" id="KW-1185">Reference proteome</keyword>
<feature type="domain" description="SRCR" evidence="13">
    <location>
        <begin position="544"/>
        <end position="646"/>
    </location>
</feature>
<evidence type="ECO:0000313" key="15">
    <source>
        <dbReference type="Proteomes" id="UP000596742"/>
    </source>
</evidence>
<keyword evidence="6 11" id="KW-0472">Membrane</keyword>
<dbReference type="PROSITE" id="PS50287">
    <property type="entry name" value="SRCR_2"/>
    <property type="match status" value="6"/>
</dbReference>
<feature type="disulfide bond" evidence="9">
    <location>
        <begin position="612"/>
        <end position="622"/>
    </location>
</feature>
<comment type="caution">
    <text evidence="9">Lacks conserved residue(s) required for the propagation of feature annotation.</text>
</comment>